<name>A0AAV5C9C8_ELECO</name>
<reference evidence="1" key="1">
    <citation type="journal article" date="2018" name="DNA Res.">
        <title>Multiple hybrid de novo genome assembly of finger millet, an orphan allotetraploid crop.</title>
        <authorList>
            <person name="Hatakeyama M."/>
            <person name="Aluri S."/>
            <person name="Balachadran M.T."/>
            <person name="Sivarajan S.R."/>
            <person name="Patrignani A."/>
            <person name="Gruter S."/>
            <person name="Poveda L."/>
            <person name="Shimizu-Inatsugi R."/>
            <person name="Baeten J."/>
            <person name="Francoijs K.J."/>
            <person name="Nataraja K.N."/>
            <person name="Reddy Y.A.N."/>
            <person name="Phadnis S."/>
            <person name="Ravikumar R.L."/>
            <person name="Schlapbach R."/>
            <person name="Sreeman S.M."/>
            <person name="Shimizu K.K."/>
        </authorList>
    </citation>
    <scope>NUCLEOTIDE SEQUENCE</scope>
</reference>
<dbReference type="EMBL" id="BQKI01000005">
    <property type="protein sequence ID" value="GJM94714.1"/>
    <property type="molecule type" value="Genomic_DNA"/>
</dbReference>
<dbReference type="Proteomes" id="UP001054889">
    <property type="component" value="Unassembled WGS sequence"/>
</dbReference>
<organism evidence="1 2">
    <name type="scientific">Eleusine coracana subsp. coracana</name>
    <dbReference type="NCBI Taxonomy" id="191504"/>
    <lineage>
        <taxon>Eukaryota</taxon>
        <taxon>Viridiplantae</taxon>
        <taxon>Streptophyta</taxon>
        <taxon>Embryophyta</taxon>
        <taxon>Tracheophyta</taxon>
        <taxon>Spermatophyta</taxon>
        <taxon>Magnoliopsida</taxon>
        <taxon>Liliopsida</taxon>
        <taxon>Poales</taxon>
        <taxon>Poaceae</taxon>
        <taxon>PACMAD clade</taxon>
        <taxon>Chloridoideae</taxon>
        <taxon>Cynodonteae</taxon>
        <taxon>Eleusininae</taxon>
        <taxon>Eleusine</taxon>
    </lineage>
</organism>
<evidence type="ECO:0000313" key="2">
    <source>
        <dbReference type="Proteomes" id="UP001054889"/>
    </source>
</evidence>
<gene>
    <name evidence="1" type="primary">ga11387</name>
    <name evidence="1" type="ORF">PR202_ga11387</name>
</gene>
<dbReference type="AlphaFoldDB" id="A0AAV5C9C8"/>
<proteinExistence type="predicted"/>
<evidence type="ECO:0000313" key="1">
    <source>
        <dbReference type="EMBL" id="GJM94714.1"/>
    </source>
</evidence>
<protein>
    <submittedName>
        <fullName evidence="1">Uncharacterized protein</fullName>
    </submittedName>
</protein>
<keyword evidence="2" id="KW-1185">Reference proteome</keyword>
<comment type="caution">
    <text evidence="1">The sequence shown here is derived from an EMBL/GenBank/DDBJ whole genome shotgun (WGS) entry which is preliminary data.</text>
</comment>
<dbReference type="PANTHER" id="PTHR33257:SF51">
    <property type="entry name" value="OS05G0165500 PROTEIN"/>
    <property type="match status" value="1"/>
</dbReference>
<sequence length="242" mass="25426">MAASCKEEREPGLLVKQGMSKLHAKLLSKEAAAQLAVPSFRVYYSVASAGAVPFLWESQPGTPKNDSSSAAALTPPLTPPPSYYAAAANKAAAGGGGWARKRRRGIFTFLRLRSSAGRTATTPPQCSLSSASWSTSSSSSSTMSPVFAVQSSPSPVAAAAGRHHRTFSAGEDDECFGMEHECCERGIVKGCSVVGAVRSALATVVGGGKPPAGERRERQRGVFFSVIRLLILLIKVCFAFCR</sequence>
<accession>A0AAV5C9C8</accession>
<reference evidence="1" key="2">
    <citation type="submission" date="2021-12" db="EMBL/GenBank/DDBJ databases">
        <title>Resequencing data analysis of finger millet.</title>
        <authorList>
            <person name="Hatakeyama M."/>
            <person name="Aluri S."/>
            <person name="Balachadran M.T."/>
            <person name="Sivarajan S.R."/>
            <person name="Poveda L."/>
            <person name="Shimizu-Inatsugi R."/>
            <person name="Schlapbach R."/>
            <person name="Sreeman S.M."/>
            <person name="Shimizu K.K."/>
        </authorList>
    </citation>
    <scope>NUCLEOTIDE SEQUENCE</scope>
</reference>
<dbReference type="PANTHER" id="PTHR33257">
    <property type="entry name" value="OS05G0165500 PROTEIN"/>
    <property type="match status" value="1"/>
</dbReference>